<evidence type="ECO:0000259" key="9">
    <source>
        <dbReference type="Pfam" id="PF02224"/>
    </source>
</evidence>
<feature type="domain" description="Cytidylate kinase" evidence="9">
    <location>
        <begin position="6"/>
        <end position="220"/>
    </location>
</feature>
<feature type="binding site" evidence="8">
    <location>
        <begin position="10"/>
        <end position="18"/>
    </location>
    <ligand>
        <name>ATP</name>
        <dbReference type="ChEBI" id="CHEBI:30616"/>
    </ligand>
</feature>
<dbReference type="SUPFAM" id="SSF52540">
    <property type="entry name" value="P-loop containing nucleoside triphosphate hydrolases"/>
    <property type="match status" value="1"/>
</dbReference>
<evidence type="ECO:0000256" key="6">
    <source>
        <dbReference type="ARBA" id="ARBA00047615"/>
    </source>
</evidence>
<dbReference type="GO" id="GO:0015949">
    <property type="term" value="P:nucleobase-containing small molecule interconversion"/>
    <property type="evidence" value="ECO:0007669"/>
    <property type="project" value="TreeGrafter"/>
</dbReference>
<dbReference type="GO" id="GO:0036430">
    <property type="term" value="F:CMP kinase activity"/>
    <property type="evidence" value="ECO:0007669"/>
    <property type="project" value="RHEA"/>
</dbReference>
<evidence type="ECO:0000313" key="11">
    <source>
        <dbReference type="Proteomes" id="UP000016637"/>
    </source>
</evidence>
<dbReference type="PANTHER" id="PTHR21299">
    <property type="entry name" value="CYTIDYLATE KINASE/PANTOATE-BETA-ALANINE LIGASE"/>
    <property type="match status" value="1"/>
</dbReference>
<keyword evidence="3 8" id="KW-0547">Nucleotide-binding</keyword>
<comment type="caution">
    <text evidence="10">The sequence shown here is derived from an EMBL/GenBank/DDBJ whole genome shotgun (WGS) entry which is preliminary data.</text>
</comment>
<dbReference type="Pfam" id="PF02224">
    <property type="entry name" value="Cytidylate_kin"/>
    <property type="match status" value="1"/>
</dbReference>
<dbReference type="HAMAP" id="MF_00238">
    <property type="entry name" value="Cytidyl_kinase_type1"/>
    <property type="match status" value="1"/>
</dbReference>
<comment type="subcellular location">
    <subcellularLocation>
        <location evidence="8">Cytoplasm</location>
    </subcellularLocation>
</comment>
<keyword evidence="8" id="KW-0963">Cytoplasm</keyword>
<evidence type="ECO:0000256" key="7">
    <source>
        <dbReference type="ARBA" id="ARBA00048478"/>
    </source>
</evidence>
<keyword evidence="2 8" id="KW-0808">Transferase</keyword>
<evidence type="ECO:0000256" key="5">
    <source>
        <dbReference type="ARBA" id="ARBA00022840"/>
    </source>
</evidence>
<comment type="similarity">
    <text evidence="1 8">Belongs to the cytidylate kinase family. Type 1 subfamily.</text>
</comment>
<evidence type="ECO:0000256" key="2">
    <source>
        <dbReference type="ARBA" id="ARBA00022679"/>
    </source>
</evidence>
<organism evidence="10 11">
    <name type="scientific">Gemella bergeri ATCC 700627</name>
    <dbReference type="NCBI Taxonomy" id="1321820"/>
    <lineage>
        <taxon>Bacteria</taxon>
        <taxon>Bacillati</taxon>
        <taxon>Bacillota</taxon>
        <taxon>Bacilli</taxon>
        <taxon>Bacillales</taxon>
        <taxon>Gemellaceae</taxon>
        <taxon>Gemella</taxon>
    </lineage>
</organism>
<comment type="catalytic activity">
    <reaction evidence="6 8">
        <text>dCMP + ATP = dCDP + ADP</text>
        <dbReference type="Rhea" id="RHEA:25094"/>
        <dbReference type="ChEBI" id="CHEBI:30616"/>
        <dbReference type="ChEBI" id="CHEBI:57566"/>
        <dbReference type="ChEBI" id="CHEBI:58593"/>
        <dbReference type="ChEBI" id="CHEBI:456216"/>
        <dbReference type="EC" id="2.7.4.25"/>
    </reaction>
</comment>
<evidence type="ECO:0000256" key="3">
    <source>
        <dbReference type="ARBA" id="ARBA00022741"/>
    </source>
</evidence>
<dbReference type="GO" id="GO:0036431">
    <property type="term" value="F:dCMP kinase activity"/>
    <property type="evidence" value="ECO:0007669"/>
    <property type="project" value="InterPro"/>
</dbReference>
<proteinExistence type="inferred from homology"/>
<dbReference type="EC" id="2.7.4.25" evidence="8"/>
<keyword evidence="11" id="KW-1185">Reference proteome</keyword>
<comment type="catalytic activity">
    <reaction evidence="7 8">
        <text>CMP + ATP = CDP + ADP</text>
        <dbReference type="Rhea" id="RHEA:11600"/>
        <dbReference type="ChEBI" id="CHEBI:30616"/>
        <dbReference type="ChEBI" id="CHEBI:58069"/>
        <dbReference type="ChEBI" id="CHEBI:60377"/>
        <dbReference type="ChEBI" id="CHEBI:456216"/>
        <dbReference type="EC" id="2.7.4.25"/>
    </reaction>
</comment>
<dbReference type="GO" id="GO:0006220">
    <property type="term" value="P:pyrimidine nucleotide metabolic process"/>
    <property type="evidence" value="ECO:0007669"/>
    <property type="project" value="UniProtKB-UniRule"/>
</dbReference>
<dbReference type="NCBIfam" id="TIGR00017">
    <property type="entry name" value="cmk"/>
    <property type="match status" value="1"/>
</dbReference>
<dbReference type="InterPro" id="IPR011994">
    <property type="entry name" value="Cytidylate_kinase_dom"/>
</dbReference>
<gene>
    <name evidence="8" type="primary">cmk</name>
    <name evidence="10" type="ORF">HMPREF1983_00250</name>
</gene>
<dbReference type="GO" id="GO:0005524">
    <property type="term" value="F:ATP binding"/>
    <property type="evidence" value="ECO:0007669"/>
    <property type="project" value="UniProtKB-UniRule"/>
</dbReference>
<dbReference type="InterPro" id="IPR003136">
    <property type="entry name" value="Cytidylate_kin"/>
</dbReference>
<sequence length="224" mass="25081">MKYISVAVDGPAGSGKSTITKLVADKLGFNYVDTGAMYRALTYNFLENNLTELCEEKIVELLKRVNFEVKFIKGIQHVFINNEDVSGKIRTAKVSKYTSLFSKSPAVRSFLIDSQRNLSKVGNIIMDGRDIASVVLPNADVKIFLTASVEERARRRVLDFKKQGITDVDFKNVMKDIAARDYQDENREIAPLVKVNSAILIDTTDLSIDEVVEKIVSLIKNVLN</sequence>
<protein>
    <recommendedName>
        <fullName evidence="8">Cytidylate kinase</fullName>
        <shortName evidence="8">CK</shortName>
        <ecNumber evidence="8">2.7.4.25</ecNumber>
    </recommendedName>
    <alternativeName>
        <fullName evidence="8">Cytidine monophosphate kinase</fullName>
        <shortName evidence="8">CMP kinase</shortName>
    </alternativeName>
</protein>
<dbReference type="RefSeq" id="WP_021752574.1">
    <property type="nucleotide sequence ID" value="NZ_KI271813.1"/>
</dbReference>
<dbReference type="Gene3D" id="3.40.50.300">
    <property type="entry name" value="P-loop containing nucleotide triphosphate hydrolases"/>
    <property type="match status" value="1"/>
</dbReference>
<keyword evidence="4 8" id="KW-0418">Kinase</keyword>
<dbReference type="eggNOG" id="COG0283">
    <property type="taxonomic scope" value="Bacteria"/>
</dbReference>
<dbReference type="EMBL" id="AWVP01000016">
    <property type="protein sequence ID" value="ERK60149.1"/>
    <property type="molecule type" value="Genomic_DNA"/>
</dbReference>
<dbReference type="PANTHER" id="PTHR21299:SF2">
    <property type="entry name" value="CYTIDYLATE KINASE"/>
    <property type="match status" value="1"/>
</dbReference>
<keyword evidence="5 8" id="KW-0067">ATP-binding</keyword>
<evidence type="ECO:0000313" key="10">
    <source>
        <dbReference type="EMBL" id="ERK60149.1"/>
    </source>
</evidence>
<dbReference type="PATRIC" id="fig|1321820.3.peg.245"/>
<name>U2QVA6_9BACL</name>
<dbReference type="Proteomes" id="UP000016637">
    <property type="component" value="Unassembled WGS sequence"/>
</dbReference>
<evidence type="ECO:0000256" key="4">
    <source>
        <dbReference type="ARBA" id="ARBA00022777"/>
    </source>
</evidence>
<dbReference type="GO" id="GO:0005829">
    <property type="term" value="C:cytosol"/>
    <property type="evidence" value="ECO:0007669"/>
    <property type="project" value="TreeGrafter"/>
</dbReference>
<dbReference type="AlphaFoldDB" id="U2QVA6"/>
<dbReference type="HOGENOM" id="CLU_079959_0_2_9"/>
<evidence type="ECO:0000256" key="1">
    <source>
        <dbReference type="ARBA" id="ARBA00009427"/>
    </source>
</evidence>
<evidence type="ECO:0000256" key="8">
    <source>
        <dbReference type="HAMAP-Rule" id="MF_00238"/>
    </source>
</evidence>
<dbReference type="CDD" id="cd02020">
    <property type="entry name" value="CMPK"/>
    <property type="match status" value="1"/>
</dbReference>
<accession>U2QVA6</accession>
<dbReference type="InterPro" id="IPR027417">
    <property type="entry name" value="P-loop_NTPase"/>
</dbReference>
<reference evidence="10 11" key="1">
    <citation type="submission" date="2013-08" db="EMBL/GenBank/DDBJ databases">
        <authorList>
            <person name="Weinstock G."/>
            <person name="Sodergren E."/>
            <person name="Wylie T."/>
            <person name="Fulton L."/>
            <person name="Fulton R."/>
            <person name="Fronick C."/>
            <person name="O'Laughlin M."/>
            <person name="Godfrey J."/>
            <person name="Miner T."/>
            <person name="Herter B."/>
            <person name="Appelbaum E."/>
            <person name="Cordes M."/>
            <person name="Lek S."/>
            <person name="Wollam A."/>
            <person name="Pepin K.H."/>
            <person name="Palsikar V.B."/>
            <person name="Mitreva M."/>
            <person name="Wilson R.K."/>
        </authorList>
    </citation>
    <scope>NUCLEOTIDE SEQUENCE [LARGE SCALE GENOMIC DNA]</scope>
    <source>
        <strain evidence="10 11">ATCC 700627</strain>
    </source>
</reference>